<organism evidence="2 3">
    <name type="scientific">Roseateles depolymerans</name>
    <dbReference type="NCBI Taxonomy" id="76731"/>
    <lineage>
        <taxon>Bacteria</taxon>
        <taxon>Pseudomonadati</taxon>
        <taxon>Pseudomonadota</taxon>
        <taxon>Betaproteobacteria</taxon>
        <taxon>Burkholderiales</taxon>
        <taxon>Sphaerotilaceae</taxon>
        <taxon>Roseateles</taxon>
    </lineage>
</organism>
<evidence type="ECO:0000259" key="1">
    <source>
        <dbReference type="Pfam" id="PF01557"/>
    </source>
</evidence>
<evidence type="ECO:0000313" key="2">
    <source>
        <dbReference type="EMBL" id="ALV04718.1"/>
    </source>
</evidence>
<dbReference type="PANTHER" id="PTHR11820:SF90">
    <property type="entry name" value="FLUTATHIONE S-TRANSFERASE"/>
    <property type="match status" value="1"/>
</dbReference>
<evidence type="ECO:0000313" key="3">
    <source>
        <dbReference type="Proteomes" id="UP000060699"/>
    </source>
</evidence>
<dbReference type="AlphaFoldDB" id="A0A0U3L063"/>
<dbReference type="InterPro" id="IPR036663">
    <property type="entry name" value="Fumarylacetoacetase_C_sf"/>
</dbReference>
<dbReference type="Proteomes" id="UP000060699">
    <property type="component" value="Chromosome"/>
</dbReference>
<dbReference type="Gene3D" id="3.90.850.10">
    <property type="entry name" value="Fumarylacetoacetase-like, C-terminal domain"/>
    <property type="match status" value="1"/>
</dbReference>
<keyword evidence="3" id="KW-1185">Reference proteome</keyword>
<dbReference type="OrthoDB" id="9805307at2"/>
<dbReference type="GO" id="GO:0018773">
    <property type="term" value="F:acetylpyruvate hydrolase activity"/>
    <property type="evidence" value="ECO:0007669"/>
    <property type="project" value="TreeGrafter"/>
</dbReference>
<reference evidence="2 3" key="1">
    <citation type="submission" date="2015-12" db="EMBL/GenBank/DDBJ databases">
        <title>Complete genome of Roseateles depolymerans KCTC 42856.</title>
        <authorList>
            <person name="Kim K.M."/>
        </authorList>
    </citation>
    <scope>NUCLEOTIDE SEQUENCE [LARGE SCALE GENOMIC DNA]</scope>
    <source>
        <strain evidence="2 3">KCTC 42856</strain>
    </source>
</reference>
<name>A0A0U3L063_9BURK</name>
<gene>
    <name evidence="2" type="ORF">RD2015_214</name>
</gene>
<dbReference type="STRING" id="76731.RD2015_214"/>
<sequence length="232" mass="24846">MSSYIFPPAPQAAVAVRGTDARYAVSRIFCVGRNYAAHAREMGSDPDREPPFYFTKPASALAPSGGSIPYAPGTKNLHYEMELVVAIGKPVFRATPEQAGDAVWGYAAGLDMTRRDLQNEAKAIGRPWDLGKGFEHSAVITPLVPRSELGELKSGAITLSVNGTEKQRGDLSDMIWSIPELVANLSQFYHLEPGDLIYTGTPEGVGPVKPGDVIEGVIEGFGTLQITIGEAE</sequence>
<feature type="domain" description="Fumarylacetoacetase-like C-terminal" evidence="1">
    <location>
        <begin position="28"/>
        <end position="228"/>
    </location>
</feature>
<dbReference type="PATRIC" id="fig|76731.3.peg.217"/>
<dbReference type="EMBL" id="CP013729">
    <property type="protein sequence ID" value="ALV04718.1"/>
    <property type="molecule type" value="Genomic_DNA"/>
</dbReference>
<dbReference type="KEGG" id="rdp:RD2015_214"/>
<dbReference type="PANTHER" id="PTHR11820">
    <property type="entry name" value="ACYLPYRUVASE"/>
    <property type="match status" value="1"/>
</dbReference>
<dbReference type="RefSeq" id="WP_058933311.1">
    <property type="nucleotide sequence ID" value="NZ_CP013729.1"/>
</dbReference>
<proteinExistence type="predicted"/>
<protein>
    <submittedName>
        <fullName evidence="2">Fumarylacetoacetase</fullName>
    </submittedName>
</protein>
<dbReference type="SUPFAM" id="SSF56529">
    <property type="entry name" value="FAH"/>
    <property type="match status" value="1"/>
</dbReference>
<dbReference type="Pfam" id="PF01557">
    <property type="entry name" value="FAA_hydrolase"/>
    <property type="match status" value="1"/>
</dbReference>
<accession>A0A0U3L063</accession>
<dbReference type="InterPro" id="IPR011234">
    <property type="entry name" value="Fumarylacetoacetase-like_C"/>
</dbReference>